<name>O85208_VIBCL</name>
<geneLocation type="plasmid" evidence="2">
    <name>pTLC</name>
</geneLocation>
<feature type="transmembrane region" description="Helical" evidence="1">
    <location>
        <begin position="15"/>
        <end position="35"/>
    </location>
</feature>
<evidence type="ECO:0000256" key="1">
    <source>
        <dbReference type="SAM" id="Phobius"/>
    </source>
</evidence>
<feature type="transmembrane region" description="Helical" evidence="1">
    <location>
        <begin position="90"/>
        <end position="107"/>
    </location>
</feature>
<dbReference type="AlphaFoldDB" id="O85208"/>
<dbReference type="EMBL" id="AF052650">
    <property type="protein sequence ID" value="AAC38587.1"/>
    <property type="molecule type" value="Genomic_DNA"/>
</dbReference>
<reference evidence="2" key="1">
    <citation type="journal article" date="1998" name="Mol. Microbiol.">
        <title>Replication and integration of a Vibrio cholerae cryptic plasmid linked to the CTX prophage.</title>
        <authorList>
            <person name="Rubin E.J."/>
            <person name="Lin W."/>
            <person name="Mekalanos J.J."/>
            <person name="Waldor M.K."/>
        </authorList>
    </citation>
    <scope>NUCLEOTIDE SEQUENCE</scope>
    <source>
        <strain evidence="2">O395P</strain>
        <plasmid evidence="2">pTLC</plasmid>
    </source>
</reference>
<evidence type="ECO:0000313" key="2">
    <source>
        <dbReference type="EMBL" id="AAC38587.1"/>
    </source>
</evidence>
<organism evidence="2">
    <name type="scientific">Vibrio cholerae</name>
    <dbReference type="NCBI Taxonomy" id="666"/>
    <lineage>
        <taxon>Bacteria</taxon>
        <taxon>Pseudomonadati</taxon>
        <taxon>Pseudomonadota</taxon>
        <taxon>Gammaproteobacteria</taxon>
        <taxon>Vibrionales</taxon>
        <taxon>Vibrionaceae</taxon>
        <taxon>Vibrio</taxon>
    </lineage>
</organism>
<sequence length="111" mass="12223">MRRRSSRAACSNSGLWFHFDLCGCVGSSIVSKLLFRRFDSSLSKSNSSSMCSLESMPRASGERLFISAPSVTLSVMSLLSPSIVRLAFRFPLGSLLLLLLLTLNFTTDMIH</sequence>
<accession>O85208</accession>
<proteinExistence type="predicted"/>
<keyword evidence="1" id="KW-0472">Membrane</keyword>
<protein>
    <submittedName>
        <fullName evidence="2">Uncharacterized protein</fullName>
    </submittedName>
</protein>
<keyword evidence="2" id="KW-0614">Plasmid</keyword>
<keyword evidence="1" id="KW-0812">Transmembrane</keyword>
<keyword evidence="1" id="KW-1133">Transmembrane helix</keyword>